<dbReference type="OMA" id="FLHEWKS"/>
<feature type="compositionally biased region" description="Low complexity" evidence="4">
    <location>
        <begin position="441"/>
        <end position="453"/>
    </location>
</feature>
<comment type="subcellular location">
    <subcellularLocation>
        <location evidence="1">Nucleus</location>
    </subcellularLocation>
</comment>
<evidence type="ECO:0000313" key="5">
    <source>
        <dbReference type="EnsemblMetazoa" id="XP_038054190.1"/>
    </source>
</evidence>
<feature type="compositionally biased region" description="Acidic residues" evidence="4">
    <location>
        <begin position="476"/>
        <end position="485"/>
    </location>
</feature>
<reference evidence="5" key="1">
    <citation type="submission" date="2022-11" db="UniProtKB">
        <authorList>
            <consortium name="EnsemblMetazoa"/>
        </authorList>
    </citation>
    <scope>IDENTIFICATION</scope>
</reference>
<name>A0A913ZSN2_PATMI</name>
<dbReference type="PANTHER" id="PTHR23424:SF23">
    <property type="entry name" value="PROTEIN SAAL1"/>
    <property type="match status" value="1"/>
</dbReference>
<dbReference type="GeneID" id="119726530"/>
<dbReference type="InterPro" id="IPR011989">
    <property type="entry name" value="ARM-like"/>
</dbReference>
<organism evidence="5 6">
    <name type="scientific">Patiria miniata</name>
    <name type="common">Bat star</name>
    <name type="synonym">Asterina miniata</name>
    <dbReference type="NCBI Taxonomy" id="46514"/>
    <lineage>
        <taxon>Eukaryota</taxon>
        <taxon>Metazoa</taxon>
        <taxon>Echinodermata</taxon>
        <taxon>Eleutherozoa</taxon>
        <taxon>Asterozoa</taxon>
        <taxon>Asteroidea</taxon>
        <taxon>Valvatacea</taxon>
        <taxon>Valvatida</taxon>
        <taxon>Asterinidae</taxon>
        <taxon>Patiria</taxon>
    </lineage>
</organism>
<dbReference type="PANTHER" id="PTHR23424">
    <property type="entry name" value="SERUM AMYLOID A"/>
    <property type="match status" value="1"/>
</dbReference>
<sequence>MATQDRNPSPPTADLLNIDPELLHADTIGDTVFSKRWVFSTLMKLLKEVEKEPAGKSSQELDAAKAHGIDIDESLEADLCKLWDMTANQDVAKFLHEWKSLDILTSVIEQTTAPRVTEICMGILANMACSKDIAGHISSNQKIRSLTLDFLGSSDTQTLIQTTRLLLTCLSSKIEETVGLWLQQITEEFCSKLAFILQSSTNIELLYNVGFIMSTLFSLDETLVQDWTDTEQIVSVIEALRQVRSGEKSRSGQSRTISLLLSCLEIIVADDDGMTNLVSASDTVLPLLADFLWSFCEDEVVTVDGSEGSLASTIYIVEVVIANMEGANDIVETLSKYPKLLKGAVEIFASLYSQKAAVEQNPSADQSKDSSSQNTSESNIKQKDTKPSSSSTEEHCLNENKTGTVAKATDDVDHEKGQGDASQGQTSHSKTEKLTEPKTLSDSSSGHSSNSHNAPVGTDRIIRDGSTAVSNPSDDHSDDADDESHDIERKELSDNLSSFFVFLLREAGGSTSQSQVASLLRDACSHRHRSLLREGMAKTKANPEIQQLLAATLGDDT</sequence>
<keyword evidence="6" id="KW-1185">Reference proteome</keyword>
<evidence type="ECO:0000256" key="2">
    <source>
        <dbReference type="ARBA" id="ARBA00023242"/>
    </source>
</evidence>
<comment type="similarity">
    <text evidence="3">Belongs to the SAAL1 family.</text>
</comment>
<dbReference type="SUPFAM" id="SSF48371">
    <property type="entry name" value="ARM repeat"/>
    <property type="match status" value="1"/>
</dbReference>
<dbReference type="InterPro" id="IPR016024">
    <property type="entry name" value="ARM-type_fold"/>
</dbReference>
<feature type="compositionally biased region" description="Basic and acidic residues" evidence="4">
    <location>
        <begin position="408"/>
        <end position="418"/>
    </location>
</feature>
<dbReference type="RefSeq" id="XP_038054190.1">
    <property type="nucleotide sequence ID" value="XM_038198262.1"/>
</dbReference>
<dbReference type="AlphaFoldDB" id="A0A913ZSN2"/>
<feature type="region of interest" description="Disordered" evidence="4">
    <location>
        <begin position="360"/>
        <end position="486"/>
    </location>
</feature>
<dbReference type="Gene3D" id="1.25.10.10">
    <property type="entry name" value="Leucine-rich Repeat Variant"/>
    <property type="match status" value="1"/>
</dbReference>
<evidence type="ECO:0000256" key="4">
    <source>
        <dbReference type="SAM" id="MobiDB-lite"/>
    </source>
</evidence>
<evidence type="ECO:0000313" key="6">
    <source>
        <dbReference type="Proteomes" id="UP000887568"/>
    </source>
</evidence>
<keyword evidence="2" id="KW-0539">Nucleus</keyword>
<feature type="compositionally biased region" description="Polar residues" evidence="4">
    <location>
        <begin position="360"/>
        <end position="379"/>
    </location>
</feature>
<feature type="compositionally biased region" description="Basic and acidic residues" evidence="4">
    <location>
        <begin position="380"/>
        <end position="398"/>
    </location>
</feature>
<dbReference type="GO" id="GO:0005654">
    <property type="term" value="C:nucleoplasm"/>
    <property type="evidence" value="ECO:0007669"/>
    <property type="project" value="TreeGrafter"/>
</dbReference>
<accession>A0A913ZSN2</accession>
<dbReference type="OrthoDB" id="2156856at2759"/>
<dbReference type="InterPro" id="IPR052464">
    <property type="entry name" value="Synovial_Prolif_Regulator"/>
</dbReference>
<protein>
    <submittedName>
        <fullName evidence="5">Uncharacterized protein</fullName>
    </submittedName>
</protein>
<dbReference type="CTD" id="113174"/>
<dbReference type="Proteomes" id="UP000887568">
    <property type="component" value="Unplaced"/>
</dbReference>
<evidence type="ECO:0000256" key="3">
    <source>
        <dbReference type="ARBA" id="ARBA00038401"/>
    </source>
</evidence>
<evidence type="ECO:0000256" key="1">
    <source>
        <dbReference type="ARBA" id="ARBA00004123"/>
    </source>
</evidence>
<dbReference type="EnsemblMetazoa" id="XM_038198262.1">
    <property type="protein sequence ID" value="XP_038054190.1"/>
    <property type="gene ID" value="LOC119726530"/>
</dbReference>
<proteinExistence type="inferred from homology"/>